<accession>A0A7V5LZ02</accession>
<dbReference type="InterPro" id="IPR036779">
    <property type="entry name" value="LysM_dom_sf"/>
</dbReference>
<feature type="domain" description="LysM" evidence="1">
    <location>
        <begin position="35"/>
        <end position="78"/>
    </location>
</feature>
<name>A0A7V5LZ02_UNCAE</name>
<feature type="domain" description="LysM" evidence="1">
    <location>
        <begin position="85"/>
        <end position="129"/>
    </location>
</feature>
<proteinExistence type="predicted"/>
<dbReference type="SMART" id="SM00257">
    <property type="entry name" value="LysM"/>
    <property type="match status" value="2"/>
</dbReference>
<dbReference type="PANTHER" id="PTHR21666">
    <property type="entry name" value="PEPTIDASE-RELATED"/>
    <property type="match status" value="1"/>
</dbReference>
<dbReference type="Proteomes" id="UP000886070">
    <property type="component" value="Unassembled WGS sequence"/>
</dbReference>
<dbReference type="Pfam" id="PF01476">
    <property type="entry name" value="LysM"/>
    <property type="match status" value="2"/>
</dbReference>
<dbReference type="InterPro" id="IPR011055">
    <property type="entry name" value="Dup_hybrid_motif"/>
</dbReference>
<evidence type="ECO:0000259" key="1">
    <source>
        <dbReference type="PROSITE" id="PS51782"/>
    </source>
</evidence>
<dbReference type="Gene3D" id="3.10.350.10">
    <property type="entry name" value="LysM domain"/>
    <property type="match status" value="2"/>
</dbReference>
<dbReference type="PROSITE" id="PS51782">
    <property type="entry name" value="LYSM"/>
    <property type="match status" value="2"/>
</dbReference>
<sequence length="301" mass="34391">MSLKRFTKFVIFAVFVCWTGFFCQFLNAAVLTYYRYYIVQKGDSLWEIGRQYNVTVTEIKKKNNLRTSKIYPGQKLIIPVKVKGVYHTVKKHETLWRICKTYKVSMEEVISLNRLSDPDHIVAGQRIFIPGATQVKEVKIPEEIISGGKKAPVMPEEEKEVIKFSPSQKETLKEKGILIWPVDQKVKPQEYRKSEFGIDIIAPEGTTIVAPARGKVYYSGLLRNYGWTIIIEHQEIGIYTCYMYNMVNLVEKGDVVEQGEPIAKVGKSGAGEAMLHFEVRRAKDGKPVDPLDFLSSESKLN</sequence>
<dbReference type="Pfam" id="PF01551">
    <property type="entry name" value="Peptidase_M23"/>
    <property type="match status" value="1"/>
</dbReference>
<dbReference type="InterPro" id="IPR016047">
    <property type="entry name" value="M23ase_b-sheet_dom"/>
</dbReference>
<dbReference type="GO" id="GO:0004222">
    <property type="term" value="F:metalloendopeptidase activity"/>
    <property type="evidence" value="ECO:0007669"/>
    <property type="project" value="TreeGrafter"/>
</dbReference>
<dbReference type="InterPro" id="IPR018392">
    <property type="entry name" value="LysM"/>
</dbReference>
<dbReference type="InterPro" id="IPR050570">
    <property type="entry name" value="Cell_wall_metabolism_enzyme"/>
</dbReference>
<dbReference type="SUPFAM" id="SSF51261">
    <property type="entry name" value="Duplicated hybrid motif"/>
    <property type="match status" value="1"/>
</dbReference>
<dbReference type="Gene3D" id="2.70.70.10">
    <property type="entry name" value="Glucose Permease (Domain IIA)"/>
    <property type="match status" value="1"/>
</dbReference>
<reference evidence="2" key="1">
    <citation type="journal article" date="2020" name="mSystems">
        <title>Genome- and Community-Level Interaction Insights into Carbon Utilization and Element Cycling Functions of Hydrothermarchaeota in Hydrothermal Sediment.</title>
        <authorList>
            <person name="Zhou Z."/>
            <person name="Liu Y."/>
            <person name="Xu W."/>
            <person name="Pan J."/>
            <person name="Luo Z.H."/>
            <person name="Li M."/>
        </authorList>
    </citation>
    <scope>NUCLEOTIDE SEQUENCE [LARGE SCALE GENOMIC DNA]</scope>
    <source>
        <strain evidence="2">HyVt-92</strain>
    </source>
</reference>
<dbReference type="AlphaFoldDB" id="A0A7V5LZ02"/>
<gene>
    <name evidence="2" type="ORF">ENL39_00935</name>
</gene>
<protein>
    <submittedName>
        <fullName evidence="2">LysM peptidoglycan-binding domain-containing protein</fullName>
    </submittedName>
</protein>
<dbReference type="CDD" id="cd12797">
    <property type="entry name" value="M23_peptidase"/>
    <property type="match status" value="1"/>
</dbReference>
<organism evidence="2">
    <name type="scientific">Aerophobetes bacterium</name>
    <dbReference type="NCBI Taxonomy" id="2030807"/>
    <lineage>
        <taxon>Bacteria</taxon>
        <taxon>Candidatus Aerophobota</taxon>
    </lineage>
</organism>
<evidence type="ECO:0000313" key="2">
    <source>
        <dbReference type="EMBL" id="HHF98040.1"/>
    </source>
</evidence>
<dbReference type="CDD" id="cd00118">
    <property type="entry name" value="LysM"/>
    <property type="match status" value="2"/>
</dbReference>
<dbReference type="EMBL" id="DRTT01000027">
    <property type="protein sequence ID" value="HHF98040.1"/>
    <property type="molecule type" value="Genomic_DNA"/>
</dbReference>
<comment type="caution">
    <text evidence="2">The sequence shown here is derived from an EMBL/GenBank/DDBJ whole genome shotgun (WGS) entry which is preliminary data.</text>
</comment>
<dbReference type="SUPFAM" id="SSF54106">
    <property type="entry name" value="LysM domain"/>
    <property type="match status" value="1"/>
</dbReference>
<dbReference type="PANTHER" id="PTHR21666:SF270">
    <property type="entry name" value="MUREIN HYDROLASE ACTIVATOR ENVC"/>
    <property type="match status" value="1"/>
</dbReference>